<evidence type="ECO:0000256" key="1">
    <source>
        <dbReference type="SAM" id="SignalP"/>
    </source>
</evidence>
<reference evidence="2 3" key="1">
    <citation type="submission" date="2017-11" db="EMBL/GenBank/DDBJ databases">
        <title>The genome of Rhizophagus clarus HR1 reveals common genetic basis of auxotrophy among arbuscular mycorrhizal fungi.</title>
        <authorList>
            <person name="Kobayashi Y."/>
        </authorList>
    </citation>
    <scope>NUCLEOTIDE SEQUENCE [LARGE SCALE GENOMIC DNA]</scope>
    <source>
        <strain evidence="2 3">HR1</strain>
    </source>
</reference>
<dbReference type="Proteomes" id="UP000247702">
    <property type="component" value="Unassembled WGS sequence"/>
</dbReference>
<evidence type="ECO:0000313" key="3">
    <source>
        <dbReference type="Proteomes" id="UP000247702"/>
    </source>
</evidence>
<feature type="chain" id="PRO_5016432328" evidence="1">
    <location>
        <begin position="19"/>
        <end position="88"/>
    </location>
</feature>
<dbReference type="EMBL" id="BEXD01004107">
    <property type="protein sequence ID" value="GBC06896.1"/>
    <property type="molecule type" value="Genomic_DNA"/>
</dbReference>
<gene>
    <name evidence="2" type="ORF">RclHR1_07120009</name>
</gene>
<organism evidence="2 3">
    <name type="scientific">Rhizophagus clarus</name>
    <dbReference type="NCBI Taxonomy" id="94130"/>
    <lineage>
        <taxon>Eukaryota</taxon>
        <taxon>Fungi</taxon>
        <taxon>Fungi incertae sedis</taxon>
        <taxon>Mucoromycota</taxon>
        <taxon>Glomeromycotina</taxon>
        <taxon>Glomeromycetes</taxon>
        <taxon>Glomerales</taxon>
        <taxon>Glomeraceae</taxon>
        <taxon>Rhizophagus</taxon>
    </lineage>
</organism>
<evidence type="ECO:0000313" key="2">
    <source>
        <dbReference type="EMBL" id="GBC06896.1"/>
    </source>
</evidence>
<accession>A0A2Z6RV23</accession>
<comment type="caution">
    <text evidence="2">The sequence shown here is derived from an EMBL/GenBank/DDBJ whole genome shotgun (WGS) entry which is preliminary data.</text>
</comment>
<keyword evidence="1" id="KW-0732">Signal</keyword>
<sequence length="88" mass="10265">MALIFQFLNLWCGLKLLGRECSIIVLEFYPKSSVKIQISRSLWIDFIEGDLALGLFQREQRNGVDSETHFLVAKFFKRFNDEDVGSIY</sequence>
<protein>
    <submittedName>
        <fullName evidence="2">Uncharacterized protein</fullName>
    </submittedName>
</protein>
<keyword evidence="3" id="KW-1185">Reference proteome</keyword>
<name>A0A2Z6RV23_9GLOM</name>
<proteinExistence type="predicted"/>
<dbReference type="AlphaFoldDB" id="A0A2Z6RV23"/>
<feature type="signal peptide" evidence="1">
    <location>
        <begin position="1"/>
        <end position="18"/>
    </location>
</feature>